<feature type="compositionally biased region" description="Low complexity" evidence="15">
    <location>
        <begin position="17"/>
        <end position="27"/>
    </location>
</feature>
<dbReference type="GO" id="GO:0016579">
    <property type="term" value="P:protein deubiquitination"/>
    <property type="evidence" value="ECO:0007669"/>
    <property type="project" value="InterPro"/>
</dbReference>
<dbReference type="FunFam" id="3.30.70.330:FF:000013">
    <property type="entry name" value="CUGBP Elav-like family member 1 isoform 2"/>
    <property type="match status" value="1"/>
</dbReference>
<evidence type="ECO:0000256" key="3">
    <source>
        <dbReference type="ARBA" id="ARBA00009085"/>
    </source>
</evidence>
<dbReference type="Gene3D" id="3.30.70.330">
    <property type="match status" value="1"/>
</dbReference>
<comment type="catalytic activity">
    <reaction evidence="1">
        <text>Thiol-dependent hydrolysis of ester, thioester, amide, peptide and isopeptide bonds formed by the C-terminal Gly of ubiquitin (a 76-residue protein attached to proteins as an intracellular targeting signal).</text>
        <dbReference type="EC" id="3.4.19.12"/>
    </reaction>
</comment>
<evidence type="ECO:0000256" key="15">
    <source>
        <dbReference type="SAM" id="MobiDB-lite"/>
    </source>
</evidence>
<evidence type="ECO:0000256" key="11">
    <source>
        <dbReference type="ARBA" id="ARBA00042154"/>
    </source>
</evidence>
<dbReference type="InterPro" id="IPR000504">
    <property type="entry name" value="RRM_dom"/>
</dbReference>
<dbReference type="GO" id="GO:0006508">
    <property type="term" value="P:proteolysis"/>
    <property type="evidence" value="ECO:0007669"/>
    <property type="project" value="UniProtKB-KW"/>
</dbReference>
<evidence type="ECO:0000256" key="5">
    <source>
        <dbReference type="ARBA" id="ARBA00022670"/>
    </source>
</evidence>
<evidence type="ECO:0000259" key="16">
    <source>
        <dbReference type="PROSITE" id="PS50102"/>
    </source>
</evidence>
<dbReference type="InterPro" id="IPR028889">
    <property type="entry name" value="USP"/>
</dbReference>
<dbReference type="AlphaFoldDB" id="A0A915MWP1"/>
<feature type="domain" description="RRM" evidence="16">
    <location>
        <begin position="40"/>
        <end position="121"/>
    </location>
</feature>
<dbReference type="GO" id="GO:0005730">
    <property type="term" value="C:nucleolus"/>
    <property type="evidence" value="ECO:0007669"/>
    <property type="project" value="UniProtKB-SubCell"/>
</dbReference>
<dbReference type="Proteomes" id="UP000887561">
    <property type="component" value="Unplaced"/>
</dbReference>
<dbReference type="GO" id="GO:0005829">
    <property type="term" value="C:cytosol"/>
    <property type="evidence" value="ECO:0007669"/>
    <property type="project" value="TreeGrafter"/>
</dbReference>
<evidence type="ECO:0000313" key="19">
    <source>
        <dbReference type="WBParaSite" id="scaffold5909_cov266.g10163"/>
    </source>
</evidence>
<feature type="region of interest" description="Disordered" evidence="15">
    <location>
        <begin position="15"/>
        <end position="37"/>
    </location>
</feature>
<dbReference type="SUPFAM" id="SSF54928">
    <property type="entry name" value="RNA-binding domain, RBD"/>
    <property type="match status" value="1"/>
</dbReference>
<evidence type="ECO:0000256" key="1">
    <source>
        <dbReference type="ARBA" id="ARBA00000707"/>
    </source>
</evidence>
<dbReference type="PROSITE" id="PS00973">
    <property type="entry name" value="USP_2"/>
    <property type="match status" value="1"/>
</dbReference>
<protein>
    <recommendedName>
        <fullName evidence="9">Ubiquitin carboxyl-terminal hydrolase 36</fullName>
        <ecNumber evidence="4">3.4.19.12</ecNumber>
    </recommendedName>
    <alternativeName>
        <fullName evidence="12">Deubiquitinating enzyme 36</fullName>
    </alternativeName>
    <alternativeName>
        <fullName evidence="11">Protein scrawny</fullName>
    </alternativeName>
    <alternativeName>
        <fullName evidence="10">Ubiquitin thioesterase 36</fullName>
    </alternativeName>
    <alternativeName>
        <fullName evidence="13">Ubiquitin-specific-processing protease 36</fullName>
    </alternativeName>
</protein>
<keyword evidence="14" id="KW-0694">RNA-binding</keyword>
<keyword evidence="18" id="KW-1185">Reference proteome</keyword>
<dbReference type="EC" id="3.4.19.12" evidence="4"/>
<dbReference type="InterPro" id="IPR035979">
    <property type="entry name" value="RBD_domain_sf"/>
</dbReference>
<evidence type="ECO:0000259" key="17">
    <source>
        <dbReference type="PROSITE" id="PS50235"/>
    </source>
</evidence>
<evidence type="ECO:0000256" key="2">
    <source>
        <dbReference type="ARBA" id="ARBA00004604"/>
    </source>
</evidence>
<keyword evidence="6" id="KW-0833">Ubl conjugation pathway</keyword>
<comment type="similarity">
    <text evidence="3">Belongs to the peptidase C19 family.</text>
</comment>
<evidence type="ECO:0000256" key="12">
    <source>
        <dbReference type="ARBA" id="ARBA00042420"/>
    </source>
</evidence>
<evidence type="ECO:0000256" key="4">
    <source>
        <dbReference type="ARBA" id="ARBA00012759"/>
    </source>
</evidence>
<dbReference type="SMART" id="SM00360">
    <property type="entry name" value="RRM"/>
    <property type="match status" value="1"/>
</dbReference>
<evidence type="ECO:0000256" key="7">
    <source>
        <dbReference type="ARBA" id="ARBA00022801"/>
    </source>
</evidence>
<dbReference type="InterPro" id="IPR050164">
    <property type="entry name" value="Peptidase_C19"/>
</dbReference>
<dbReference type="InterPro" id="IPR001394">
    <property type="entry name" value="Peptidase_C19_UCH"/>
</dbReference>
<dbReference type="InterPro" id="IPR012677">
    <property type="entry name" value="Nucleotide-bd_a/b_plait_sf"/>
</dbReference>
<proteinExistence type="inferred from homology"/>
<evidence type="ECO:0000256" key="10">
    <source>
        <dbReference type="ARBA" id="ARBA00041300"/>
    </source>
</evidence>
<organism evidence="18 19">
    <name type="scientific">Meloidogyne javanica</name>
    <name type="common">Root-knot nematode worm</name>
    <dbReference type="NCBI Taxonomy" id="6303"/>
    <lineage>
        <taxon>Eukaryota</taxon>
        <taxon>Metazoa</taxon>
        <taxon>Ecdysozoa</taxon>
        <taxon>Nematoda</taxon>
        <taxon>Chromadorea</taxon>
        <taxon>Rhabditida</taxon>
        <taxon>Tylenchina</taxon>
        <taxon>Tylenchomorpha</taxon>
        <taxon>Tylenchoidea</taxon>
        <taxon>Meloidogynidae</taxon>
        <taxon>Meloidogyninae</taxon>
        <taxon>Meloidogyne</taxon>
        <taxon>Meloidogyne incognita group</taxon>
    </lineage>
</organism>
<comment type="subcellular location">
    <subcellularLocation>
        <location evidence="2">Nucleus</location>
        <location evidence="2">Nucleolus</location>
    </subcellularLocation>
</comment>
<dbReference type="Pfam" id="PF00443">
    <property type="entry name" value="UCH"/>
    <property type="match status" value="1"/>
</dbReference>
<keyword evidence="7" id="KW-0378">Hydrolase</keyword>
<evidence type="ECO:0000256" key="8">
    <source>
        <dbReference type="ARBA" id="ARBA00022807"/>
    </source>
</evidence>
<keyword evidence="8" id="KW-0788">Thiol protease</keyword>
<dbReference type="PROSITE" id="PS50235">
    <property type="entry name" value="USP_3"/>
    <property type="match status" value="1"/>
</dbReference>
<dbReference type="PANTHER" id="PTHR24006">
    <property type="entry name" value="UBIQUITIN CARBOXYL-TERMINAL HYDROLASE"/>
    <property type="match status" value="1"/>
</dbReference>
<keyword evidence="5" id="KW-0645">Protease</keyword>
<reference evidence="19" key="1">
    <citation type="submission" date="2022-11" db="UniProtKB">
        <authorList>
            <consortium name="WormBaseParasite"/>
        </authorList>
    </citation>
    <scope>IDENTIFICATION</scope>
</reference>
<accession>A0A915MWP1</accession>
<evidence type="ECO:0000256" key="9">
    <source>
        <dbReference type="ARBA" id="ARBA00039432"/>
    </source>
</evidence>
<dbReference type="PROSITE" id="PS50102">
    <property type="entry name" value="RRM"/>
    <property type="match status" value="1"/>
</dbReference>
<evidence type="ECO:0000256" key="13">
    <source>
        <dbReference type="ARBA" id="ARBA00043009"/>
    </source>
</evidence>
<evidence type="ECO:0000256" key="6">
    <source>
        <dbReference type="ARBA" id="ARBA00022786"/>
    </source>
</evidence>
<evidence type="ECO:0000313" key="18">
    <source>
        <dbReference type="Proteomes" id="UP000887561"/>
    </source>
</evidence>
<dbReference type="GO" id="GO:0004843">
    <property type="term" value="F:cysteine-type deubiquitinase activity"/>
    <property type="evidence" value="ECO:0007669"/>
    <property type="project" value="UniProtKB-EC"/>
</dbReference>
<dbReference type="GO" id="GO:0003723">
    <property type="term" value="F:RNA binding"/>
    <property type="evidence" value="ECO:0007669"/>
    <property type="project" value="UniProtKB-UniRule"/>
</dbReference>
<dbReference type="InterPro" id="IPR018200">
    <property type="entry name" value="USP_CS"/>
</dbReference>
<dbReference type="Pfam" id="PF00076">
    <property type="entry name" value="RRM_1"/>
    <property type="match status" value="1"/>
</dbReference>
<dbReference type="Gene3D" id="3.90.70.10">
    <property type="entry name" value="Cysteine proteinases"/>
    <property type="match status" value="1"/>
</dbReference>
<dbReference type="SUPFAM" id="SSF54001">
    <property type="entry name" value="Cysteine proteinases"/>
    <property type="match status" value="1"/>
</dbReference>
<feature type="domain" description="USP" evidence="17">
    <location>
        <begin position="344"/>
        <end position="650"/>
    </location>
</feature>
<evidence type="ECO:0000256" key="14">
    <source>
        <dbReference type="PROSITE-ProRule" id="PRU00176"/>
    </source>
</evidence>
<dbReference type="GO" id="GO:0042981">
    <property type="term" value="P:regulation of apoptotic process"/>
    <property type="evidence" value="ECO:0007669"/>
    <property type="project" value="TreeGrafter"/>
</dbReference>
<dbReference type="WBParaSite" id="scaffold5909_cov266.g10163">
    <property type="protein sequence ID" value="scaffold5909_cov266.g10163"/>
    <property type="gene ID" value="scaffold5909_cov266.g10163"/>
</dbReference>
<name>A0A915MWP1_MELJA</name>
<dbReference type="InterPro" id="IPR038765">
    <property type="entry name" value="Papain-like_cys_pep_sf"/>
</dbReference>
<dbReference type="PANTHER" id="PTHR24006:SF758">
    <property type="entry name" value="UBIQUITIN CARBOXYL-TERMINAL HYDROLASE 36"/>
    <property type="match status" value="1"/>
</dbReference>
<sequence>MIMTQFDKISLQQDFINNPQNNNSTNNEEITTDGPDSDTIKMFVGQIPKSWDENKLIKFFTQYGPVFQLNILRDKGSEESKGCCFVTFYHRKDAINAQNALHNVHTMPGLSHPVQMKPADTENRNGFKFSPNLLRLVPRALACKGNASVKRSAAPVFRQIQYEESGELEDFISQPQLGGKIYNLRDEFECITVDTPIDNDATPVADKDRPTTSCNGFTHVTAEEPCNGVDMTPKLIKSKSVENGVHIHTKTQLDSSANVVKASSFPNTNIIGSDARDQQWLRSIYSSCENQRPSTSHFNNGTPSRKRVLSDRCEQESQFPKVDRTTIFNTWDGCNALNGNPCASGLINPMNNCFLNSVLQAVVHLPHLARMILDPKDVRMCRKASVKMNGVDCFHCGLRAHIRKAIDSRNPLNTNWIQTFLRKIFPHHRHGCQEDAHEMLTLLLGALEIGPPKTTLNGLKIHGVSPSTPIEQIFGGNMRNQVVCNTCNSEHINYERIREMNLGLTRTYNADVVTLIDDFFKDEQLQNFFCSKCKKKQTATRHTFLLSAPCVLIIQIKRFNPYGGKNRTPVRANKIIDLTKHSFRQEHFVYQLHGLIQHIGGGLNFGHYICAMRGFNNRDMFLFDDSERKPIPLNYAMDKMEPYILFYTRNF</sequence>